<organism evidence="3 4">
    <name type="scientific">Paraglaciecola chathamensis</name>
    <dbReference type="NCBI Taxonomy" id="368405"/>
    <lineage>
        <taxon>Bacteria</taxon>
        <taxon>Pseudomonadati</taxon>
        <taxon>Pseudomonadota</taxon>
        <taxon>Gammaproteobacteria</taxon>
        <taxon>Alteromonadales</taxon>
        <taxon>Alteromonadaceae</taxon>
        <taxon>Paraglaciecola</taxon>
    </lineage>
</organism>
<dbReference type="PANTHER" id="PTHR42693:SF33">
    <property type="entry name" value="ARYLSULFATASE"/>
    <property type="match status" value="1"/>
</dbReference>
<dbReference type="Gene3D" id="3.30.1120.10">
    <property type="match status" value="1"/>
</dbReference>
<dbReference type="RefSeq" id="WP_191867117.1">
    <property type="nucleotide sequence ID" value="NZ_BMZC01000015.1"/>
</dbReference>
<dbReference type="Proteomes" id="UP000622604">
    <property type="component" value="Unassembled WGS sequence"/>
</dbReference>
<sequence length="591" mass="65665">MSILSSARKLKKPRLSAARQGSIDKTVGITILLLALLGLNACSKQTEQIPELPTPSAATGSLENKPNVVVILADDLGYSDLGYYGSEIDTPNLDALARDGVAFSQFHAASACSPTRAMLLTGIDHHLVGLGAMEKGTLASNQKGIVGYEGELNHRAATMGELFNQAGYSTYITGKWHLGEDAMHSPPAFGFNKSFVQLEGGAGHFNALPGLPFRREAKFRENGKRSKLPKNFYSSDFYVDKMIDYVDEDRSANRPFLAYLAMTAPHWPLQAKSETIEKYAQQYVAGFEKLAQRRSETLVEKGIVKQANVPKQYEKDEVRQWSSLSETEKQYEAKRMAVYAAMIDDMDSAIGRFITYLKQTEQFENTLFVFMSDNGAEGHTFAKMPMLVGLSTMFNISCCNNDYDNIGNADSFIPLGPEWVSASNAPFRLYKGFPTQGGIVVPAFISGKGIERSGWSHEFFSVKDILPTLLDFTQIDSPHGQFAGRAVLPIEGKSMKDFLQNTTDTLYGDSPFMGWELFSKHAVRFKNWKLLNLPEPYGDGRWRLYDLSNDPSELHDLSSEKPNILAMMKGKWAEYQQQGNVIIGIDGPIEY</sequence>
<dbReference type="Gene3D" id="3.40.720.10">
    <property type="entry name" value="Alkaline Phosphatase, subunit A"/>
    <property type="match status" value="1"/>
</dbReference>
<dbReference type="GO" id="GO:0004065">
    <property type="term" value="F:arylsulfatase activity"/>
    <property type="evidence" value="ECO:0007669"/>
    <property type="project" value="TreeGrafter"/>
</dbReference>
<name>A0A8H9M295_9ALTE</name>
<dbReference type="Pfam" id="PF00884">
    <property type="entry name" value="Sulfatase"/>
    <property type="match status" value="1"/>
</dbReference>
<proteinExistence type="inferred from homology"/>
<comment type="caution">
    <text evidence="3">The sequence shown here is derived from an EMBL/GenBank/DDBJ whole genome shotgun (WGS) entry which is preliminary data.</text>
</comment>
<protein>
    <submittedName>
        <fullName evidence="3">Arylsulfatase</fullName>
    </submittedName>
</protein>
<dbReference type="PANTHER" id="PTHR42693">
    <property type="entry name" value="ARYLSULFATASE FAMILY MEMBER"/>
    <property type="match status" value="1"/>
</dbReference>
<dbReference type="SUPFAM" id="SSF53649">
    <property type="entry name" value="Alkaline phosphatase-like"/>
    <property type="match status" value="1"/>
</dbReference>
<evidence type="ECO:0000259" key="2">
    <source>
        <dbReference type="Pfam" id="PF00884"/>
    </source>
</evidence>
<comment type="similarity">
    <text evidence="1">Belongs to the sulfatase family.</text>
</comment>
<dbReference type="AlphaFoldDB" id="A0A8H9M295"/>
<reference evidence="3" key="2">
    <citation type="submission" date="2020-09" db="EMBL/GenBank/DDBJ databases">
        <authorList>
            <person name="Sun Q."/>
            <person name="Kim S."/>
        </authorList>
    </citation>
    <scope>NUCLEOTIDE SEQUENCE</scope>
    <source>
        <strain evidence="3">KCTC 32337</strain>
    </source>
</reference>
<gene>
    <name evidence="3" type="primary">atsA</name>
    <name evidence="3" type="ORF">GCM10011274_41580</name>
</gene>
<reference evidence="3" key="1">
    <citation type="journal article" date="2014" name="Int. J. Syst. Evol. Microbiol.">
        <title>Complete genome sequence of Corynebacterium casei LMG S-19264T (=DSM 44701T), isolated from a smear-ripened cheese.</title>
        <authorList>
            <consortium name="US DOE Joint Genome Institute (JGI-PGF)"/>
            <person name="Walter F."/>
            <person name="Albersmeier A."/>
            <person name="Kalinowski J."/>
            <person name="Ruckert C."/>
        </authorList>
    </citation>
    <scope>NUCLEOTIDE SEQUENCE</scope>
    <source>
        <strain evidence="3">KCTC 32337</strain>
    </source>
</reference>
<evidence type="ECO:0000313" key="4">
    <source>
        <dbReference type="Proteomes" id="UP000622604"/>
    </source>
</evidence>
<dbReference type="InterPro" id="IPR050738">
    <property type="entry name" value="Sulfatase"/>
</dbReference>
<dbReference type="InterPro" id="IPR000917">
    <property type="entry name" value="Sulfatase_N"/>
</dbReference>
<evidence type="ECO:0000256" key="1">
    <source>
        <dbReference type="ARBA" id="ARBA00008779"/>
    </source>
</evidence>
<dbReference type="CDD" id="cd16025">
    <property type="entry name" value="PAS_like"/>
    <property type="match status" value="1"/>
</dbReference>
<dbReference type="InterPro" id="IPR017850">
    <property type="entry name" value="Alkaline_phosphatase_core_sf"/>
</dbReference>
<dbReference type="EMBL" id="BMZC01000015">
    <property type="protein sequence ID" value="GGZ79181.1"/>
    <property type="molecule type" value="Genomic_DNA"/>
</dbReference>
<feature type="domain" description="Sulfatase N-terminal" evidence="2">
    <location>
        <begin position="66"/>
        <end position="474"/>
    </location>
</feature>
<evidence type="ECO:0000313" key="3">
    <source>
        <dbReference type="EMBL" id="GGZ79181.1"/>
    </source>
</evidence>
<accession>A0A8H9M295</accession>